<reference evidence="5 6" key="1">
    <citation type="submission" date="2018-09" db="EMBL/GenBank/DDBJ databases">
        <authorList>
            <person name="Livingstone P.G."/>
            <person name="Whitworth D.E."/>
        </authorList>
    </citation>
    <scope>NUCLEOTIDE SEQUENCE [LARGE SCALE GENOMIC DNA]</scope>
    <source>
        <strain evidence="5 6">CA031B</strain>
    </source>
</reference>
<dbReference type="PANTHER" id="PTHR33204">
    <property type="entry name" value="TRANSCRIPTIONAL REGULATOR, MARR FAMILY"/>
    <property type="match status" value="1"/>
</dbReference>
<dbReference type="PANTHER" id="PTHR33204:SF29">
    <property type="entry name" value="TRANSCRIPTIONAL REGULATOR"/>
    <property type="match status" value="1"/>
</dbReference>
<evidence type="ECO:0000313" key="6">
    <source>
        <dbReference type="Proteomes" id="UP000278907"/>
    </source>
</evidence>
<dbReference type="RefSeq" id="WP_120531892.1">
    <property type="nucleotide sequence ID" value="NZ_RAWI01000133.1"/>
</dbReference>
<protein>
    <submittedName>
        <fullName evidence="5">Transcriptional regulator</fullName>
    </submittedName>
</protein>
<dbReference type="Pfam" id="PF01638">
    <property type="entry name" value="HxlR"/>
    <property type="match status" value="1"/>
</dbReference>
<dbReference type="SUPFAM" id="SSF46785">
    <property type="entry name" value="Winged helix' DNA-binding domain"/>
    <property type="match status" value="1"/>
</dbReference>
<keyword evidence="6" id="KW-1185">Reference proteome</keyword>
<comment type="caution">
    <text evidence="5">The sequence shown here is derived from an EMBL/GenBank/DDBJ whole genome shotgun (WGS) entry which is preliminary data.</text>
</comment>
<name>A0ABX9QHY4_9BACT</name>
<dbReference type="PROSITE" id="PS51118">
    <property type="entry name" value="HTH_HXLR"/>
    <property type="match status" value="1"/>
</dbReference>
<feature type="domain" description="HTH hxlR-type" evidence="4">
    <location>
        <begin position="13"/>
        <end position="111"/>
    </location>
</feature>
<sequence length="114" mass="13313">MTRKRDDDSKTNCAVESSLGVIGGRWKGVVLYWLLHGTHRFGELRKRLPNCSQRMLTLQLRELEEDGLVKRTVYAEVPPRVEYELTPFGRSLEPVLLGLRDWGEKYKRRLQRTG</sequence>
<keyword evidence="2" id="KW-0238">DNA-binding</keyword>
<evidence type="ECO:0000313" key="5">
    <source>
        <dbReference type="EMBL" id="RKI07092.1"/>
    </source>
</evidence>
<evidence type="ECO:0000256" key="1">
    <source>
        <dbReference type="ARBA" id="ARBA00023015"/>
    </source>
</evidence>
<keyword evidence="3" id="KW-0804">Transcription</keyword>
<dbReference type="Gene3D" id="1.10.10.10">
    <property type="entry name" value="Winged helix-like DNA-binding domain superfamily/Winged helix DNA-binding domain"/>
    <property type="match status" value="1"/>
</dbReference>
<accession>A0ABX9QHY4</accession>
<evidence type="ECO:0000259" key="4">
    <source>
        <dbReference type="PROSITE" id="PS51118"/>
    </source>
</evidence>
<evidence type="ECO:0000256" key="3">
    <source>
        <dbReference type="ARBA" id="ARBA00023163"/>
    </source>
</evidence>
<dbReference type="InterPro" id="IPR036388">
    <property type="entry name" value="WH-like_DNA-bd_sf"/>
</dbReference>
<dbReference type="InterPro" id="IPR002577">
    <property type="entry name" value="HTH_HxlR"/>
</dbReference>
<keyword evidence="1" id="KW-0805">Transcription regulation</keyword>
<proteinExistence type="predicted"/>
<evidence type="ECO:0000256" key="2">
    <source>
        <dbReference type="ARBA" id="ARBA00023125"/>
    </source>
</evidence>
<gene>
    <name evidence="5" type="ORF">D7Y13_18755</name>
</gene>
<dbReference type="EMBL" id="RAWI01000133">
    <property type="protein sequence ID" value="RKI07092.1"/>
    <property type="molecule type" value="Genomic_DNA"/>
</dbReference>
<dbReference type="InterPro" id="IPR036390">
    <property type="entry name" value="WH_DNA-bd_sf"/>
</dbReference>
<dbReference type="Proteomes" id="UP000278907">
    <property type="component" value="Unassembled WGS sequence"/>
</dbReference>
<organism evidence="5 6">
    <name type="scientific">Corallococcus praedator</name>
    <dbReference type="NCBI Taxonomy" id="2316724"/>
    <lineage>
        <taxon>Bacteria</taxon>
        <taxon>Pseudomonadati</taxon>
        <taxon>Myxococcota</taxon>
        <taxon>Myxococcia</taxon>
        <taxon>Myxococcales</taxon>
        <taxon>Cystobacterineae</taxon>
        <taxon>Myxococcaceae</taxon>
        <taxon>Corallococcus</taxon>
    </lineage>
</organism>